<organism evidence="2 3">
    <name type="scientific">Undibacterium baiyunense</name>
    <dbReference type="NCBI Taxonomy" id="2828731"/>
    <lineage>
        <taxon>Bacteria</taxon>
        <taxon>Pseudomonadati</taxon>
        <taxon>Pseudomonadota</taxon>
        <taxon>Betaproteobacteria</taxon>
        <taxon>Burkholderiales</taxon>
        <taxon>Oxalobacteraceae</taxon>
        <taxon>Undibacterium</taxon>
    </lineage>
</organism>
<dbReference type="Proteomes" id="UP000680158">
    <property type="component" value="Unassembled WGS sequence"/>
</dbReference>
<gene>
    <name evidence="2" type="ORF">KDM92_10875</name>
</gene>
<comment type="caution">
    <text evidence="2">The sequence shown here is derived from an EMBL/GenBank/DDBJ whole genome shotgun (WGS) entry which is preliminary data.</text>
</comment>
<dbReference type="RefSeq" id="WP_212684384.1">
    <property type="nucleotide sequence ID" value="NZ_JAGSPM010000006.1"/>
</dbReference>
<evidence type="ECO:0000256" key="1">
    <source>
        <dbReference type="SAM" id="MobiDB-lite"/>
    </source>
</evidence>
<protein>
    <submittedName>
        <fullName evidence="2">Uncharacterized protein</fullName>
    </submittedName>
</protein>
<name>A0A941DFF1_9BURK</name>
<dbReference type="EMBL" id="JAGSPM010000006">
    <property type="protein sequence ID" value="MBR7747086.1"/>
    <property type="molecule type" value="Genomic_DNA"/>
</dbReference>
<evidence type="ECO:0000313" key="2">
    <source>
        <dbReference type="EMBL" id="MBR7747086.1"/>
    </source>
</evidence>
<proteinExistence type="predicted"/>
<dbReference type="AlphaFoldDB" id="A0A941DFF1"/>
<keyword evidence="3" id="KW-1185">Reference proteome</keyword>
<evidence type="ECO:0000313" key="3">
    <source>
        <dbReference type="Proteomes" id="UP000680158"/>
    </source>
</evidence>
<accession>A0A941DFF1</accession>
<sequence>MNERQILRPALPGSPEKKQESRDAQKVLRLLAGMLKPLGFERTKPTFFTRPGEYVIEFIHVHKYTFAASFRVHFGVRVRSDNHPAAGLNGPSSDGIPDPESPGRRLYDFDFTAEEVSWKRCANLMLECITKDGLSWFSCMTNPTTLLSSGSPLTKDARIALQREMESRNCVQASEATQRALNAA</sequence>
<feature type="region of interest" description="Disordered" evidence="1">
    <location>
        <begin position="1"/>
        <end position="23"/>
    </location>
</feature>
<reference evidence="2 3" key="1">
    <citation type="submission" date="2021-04" db="EMBL/GenBank/DDBJ databases">
        <title>novel species isolated from subtropical streams in China.</title>
        <authorList>
            <person name="Lu H."/>
        </authorList>
    </citation>
    <scope>NUCLEOTIDE SEQUENCE [LARGE SCALE GENOMIC DNA]</scope>
    <source>
        <strain evidence="2 3">BYS107W</strain>
    </source>
</reference>